<gene>
    <name evidence="2" type="ORF">M569_03848</name>
</gene>
<dbReference type="OrthoDB" id="1743998at2759"/>
<proteinExistence type="predicted"/>
<dbReference type="Proteomes" id="UP000015453">
    <property type="component" value="Unassembled WGS sequence"/>
</dbReference>
<name>S8D0S4_9LAMI</name>
<evidence type="ECO:0000259" key="1">
    <source>
        <dbReference type="Pfam" id="PF12937"/>
    </source>
</evidence>
<evidence type="ECO:0000313" key="3">
    <source>
        <dbReference type="Proteomes" id="UP000015453"/>
    </source>
</evidence>
<reference evidence="2 3" key="1">
    <citation type="journal article" date="2013" name="BMC Genomics">
        <title>The miniature genome of a carnivorous plant Genlisea aurea contains a low number of genes and short non-coding sequences.</title>
        <authorList>
            <person name="Leushkin E.V."/>
            <person name="Sutormin R.A."/>
            <person name="Nabieva E.R."/>
            <person name="Penin A.A."/>
            <person name="Kondrashov A.S."/>
            <person name="Logacheva M.D."/>
        </authorList>
    </citation>
    <scope>NUCLEOTIDE SEQUENCE [LARGE SCALE GENOMIC DNA]</scope>
</reference>
<dbReference type="InterPro" id="IPR001810">
    <property type="entry name" value="F-box_dom"/>
</dbReference>
<comment type="caution">
    <text evidence="2">The sequence shown here is derived from an EMBL/GenBank/DDBJ whole genome shotgun (WGS) entry which is preliminary data.</text>
</comment>
<dbReference type="InterPro" id="IPR036047">
    <property type="entry name" value="F-box-like_dom_sf"/>
</dbReference>
<dbReference type="EMBL" id="AUSU01001482">
    <property type="protein sequence ID" value="EPS70911.1"/>
    <property type="molecule type" value="Genomic_DNA"/>
</dbReference>
<protein>
    <recommendedName>
        <fullName evidence="1">F-box domain-containing protein</fullName>
    </recommendedName>
</protein>
<dbReference type="SUPFAM" id="SSF81383">
    <property type="entry name" value="F-box domain"/>
    <property type="match status" value="1"/>
</dbReference>
<organism evidence="2 3">
    <name type="scientific">Genlisea aurea</name>
    <dbReference type="NCBI Taxonomy" id="192259"/>
    <lineage>
        <taxon>Eukaryota</taxon>
        <taxon>Viridiplantae</taxon>
        <taxon>Streptophyta</taxon>
        <taxon>Embryophyta</taxon>
        <taxon>Tracheophyta</taxon>
        <taxon>Spermatophyta</taxon>
        <taxon>Magnoliopsida</taxon>
        <taxon>eudicotyledons</taxon>
        <taxon>Gunneridae</taxon>
        <taxon>Pentapetalae</taxon>
        <taxon>asterids</taxon>
        <taxon>lamiids</taxon>
        <taxon>Lamiales</taxon>
        <taxon>Lentibulariaceae</taxon>
        <taxon>Genlisea</taxon>
    </lineage>
</organism>
<evidence type="ECO:0000313" key="2">
    <source>
        <dbReference type="EMBL" id="EPS70911.1"/>
    </source>
</evidence>
<feature type="non-terminal residue" evidence="2">
    <location>
        <position position="1"/>
    </location>
</feature>
<dbReference type="PANTHER" id="PTHR48218:SF3">
    <property type="entry name" value="OS07G0170800 PROTEIN"/>
    <property type="match status" value="1"/>
</dbReference>
<dbReference type="Pfam" id="PF12937">
    <property type="entry name" value="F-box-like"/>
    <property type="match status" value="1"/>
</dbReference>
<feature type="non-terminal residue" evidence="2">
    <location>
        <position position="65"/>
    </location>
</feature>
<dbReference type="PANTHER" id="PTHR48218">
    <property type="entry name" value="F-BOX DOMAIN CONTAINING PROTEIN"/>
    <property type="match status" value="1"/>
</dbReference>
<keyword evidence="3" id="KW-1185">Reference proteome</keyword>
<dbReference type="Gene3D" id="1.20.1280.50">
    <property type="match status" value="1"/>
</dbReference>
<feature type="domain" description="F-box" evidence="1">
    <location>
        <begin position="28"/>
        <end position="61"/>
    </location>
</feature>
<accession>S8D0S4</accession>
<dbReference type="AlphaFoldDB" id="S8D0S4"/>
<sequence>DGDFAGGGDNYEEIGDSLDPLAVFGSGIMLIILSKLDALSVAQARLVCRDWLDIASSDKIWLSKV</sequence>